<accession>A0A397T950</accession>
<keyword evidence="2" id="KW-1185">Reference proteome</keyword>
<dbReference type="AlphaFoldDB" id="A0A397T950"/>
<sequence>MTKRSYKDEEFKARRCSFYIYYIVCDFLVFIHKNTIKCTNKHLNKCITKTAKRYFTDIL</sequence>
<dbReference type="Proteomes" id="UP000265703">
    <property type="component" value="Unassembled WGS sequence"/>
</dbReference>
<evidence type="ECO:0000313" key="2">
    <source>
        <dbReference type="Proteomes" id="UP000265703"/>
    </source>
</evidence>
<comment type="caution">
    <text evidence="1">The sequence shown here is derived from an EMBL/GenBank/DDBJ whole genome shotgun (WGS) entry which is preliminary data.</text>
</comment>
<gene>
    <name evidence="1" type="ORF">C1645_821911</name>
</gene>
<reference evidence="1 2" key="1">
    <citation type="submission" date="2018-06" db="EMBL/GenBank/DDBJ databases">
        <title>Comparative genomics reveals the genomic features of Rhizophagus irregularis, R. cerebriforme, R. diaphanum and Gigaspora rosea, and their symbiotic lifestyle signature.</title>
        <authorList>
            <person name="Morin E."/>
            <person name="San Clemente H."/>
            <person name="Chen E.C.H."/>
            <person name="De La Providencia I."/>
            <person name="Hainaut M."/>
            <person name="Kuo A."/>
            <person name="Kohler A."/>
            <person name="Murat C."/>
            <person name="Tang N."/>
            <person name="Roy S."/>
            <person name="Loubradou J."/>
            <person name="Henrissat B."/>
            <person name="Grigoriev I.V."/>
            <person name="Corradi N."/>
            <person name="Roux C."/>
            <person name="Martin F.M."/>
        </authorList>
    </citation>
    <scope>NUCLEOTIDE SEQUENCE [LARGE SCALE GENOMIC DNA]</scope>
    <source>
        <strain evidence="1 2">DAOM 227022</strain>
    </source>
</reference>
<proteinExistence type="predicted"/>
<protein>
    <submittedName>
        <fullName evidence="1">Uncharacterized protein</fullName>
    </submittedName>
</protein>
<evidence type="ECO:0000313" key="1">
    <source>
        <dbReference type="EMBL" id="RIA91591.1"/>
    </source>
</evidence>
<dbReference type="OrthoDB" id="2339778at2759"/>
<name>A0A397T950_9GLOM</name>
<organism evidence="1 2">
    <name type="scientific">Glomus cerebriforme</name>
    <dbReference type="NCBI Taxonomy" id="658196"/>
    <lineage>
        <taxon>Eukaryota</taxon>
        <taxon>Fungi</taxon>
        <taxon>Fungi incertae sedis</taxon>
        <taxon>Mucoromycota</taxon>
        <taxon>Glomeromycotina</taxon>
        <taxon>Glomeromycetes</taxon>
        <taxon>Glomerales</taxon>
        <taxon>Glomeraceae</taxon>
        <taxon>Glomus</taxon>
    </lineage>
</organism>
<dbReference type="EMBL" id="QKYT01000149">
    <property type="protein sequence ID" value="RIA91591.1"/>
    <property type="molecule type" value="Genomic_DNA"/>
</dbReference>